<dbReference type="AlphaFoldDB" id="A0A2P4YEV8"/>
<organism evidence="3 4">
    <name type="scientific">Phytophthora palmivora</name>
    <dbReference type="NCBI Taxonomy" id="4796"/>
    <lineage>
        <taxon>Eukaryota</taxon>
        <taxon>Sar</taxon>
        <taxon>Stramenopiles</taxon>
        <taxon>Oomycota</taxon>
        <taxon>Peronosporomycetes</taxon>
        <taxon>Peronosporales</taxon>
        <taxon>Peronosporaceae</taxon>
        <taxon>Phytophthora</taxon>
    </lineage>
</organism>
<keyword evidence="1 3" id="KW-0378">Hydrolase</keyword>
<reference evidence="3 4" key="1">
    <citation type="journal article" date="2017" name="Genome Biol. Evol.">
        <title>Phytophthora megakarya and P. palmivora, closely related causal agents of cacao black pod rot, underwent increases in genome sizes and gene numbers by different mechanisms.</title>
        <authorList>
            <person name="Ali S.S."/>
            <person name="Shao J."/>
            <person name="Lary D.J."/>
            <person name="Kronmiller B."/>
            <person name="Shen D."/>
            <person name="Strem M.D."/>
            <person name="Amoako-Attah I."/>
            <person name="Akrofi A.Y."/>
            <person name="Begoude B.A."/>
            <person name="Ten Hoopen G.M."/>
            <person name="Coulibaly K."/>
            <person name="Kebe B.I."/>
            <person name="Melnick R.L."/>
            <person name="Guiltinan M.J."/>
            <person name="Tyler B.M."/>
            <person name="Meinhardt L.W."/>
            <person name="Bailey B.A."/>
        </authorList>
    </citation>
    <scope>NUCLEOTIDE SEQUENCE [LARGE SCALE GENOMIC DNA]</scope>
    <source>
        <strain evidence="4">sbr112.9</strain>
    </source>
</reference>
<evidence type="ECO:0000313" key="4">
    <source>
        <dbReference type="Proteomes" id="UP000237271"/>
    </source>
</evidence>
<dbReference type="Gene3D" id="3.20.20.300">
    <property type="entry name" value="Glycoside hydrolase, family 3, N-terminal domain"/>
    <property type="match status" value="1"/>
</dbReference>
<dbReference type="SUPFAM" id="SSF51445">
    <property type="entry name" value="(Trans)glycosidases"/>
    <property type="match status" value="1"/>
</dbReference>
<evidence type="ECO:0000256" key="2">
    <source>
        <dbReference type="SAM" id="SignalP"/>
    </source>
</evidence>
<dbReference type="Proteomes" id="UP000237271">
    <property type="component" value="Unassembled WGS sequence"/>
</dbReference>
<dbReference type="GO" id="GO:0004553">
    <property type="term" value="F:hydrolase activity, hydrolyzing O-glycosyl compounds"/>
    <property type="evidence" value="ECO:0007669"/>
    <property type="project" value="InterPro"/>
</dbReference>
<accession>A0A2P4YEV8</accession>
<gene>
    <name evidence="3" type="ORF">PHPALM_6406</name>
</gene>
<feature type="chain" id="PRO_5015128762" evidence="2">
    <location>
        <begin position="16"/>
        <end position="201"/>
    </location>
</feature>
<keyword evidence="4" id="KW-1185">Reference proteome</keyword>
<dbReference type="OrthoDB" id="416222at2759"/>
<evidence type="ECO:0000256" key="1">
    <source>
        <dbReference type="ARBA" id="ARBA00022801"/>
    </source>
</evidence>
<comment type="caution">
    <text evidence="3">The sequence shown here is derived from an EMBL/GenBank/DDBJ whole genome shotgun (WGS) entry which is preliminary data.</text>
</comment>
<keyword evidence="2" id="KW-0732">Signal</keyword>
<name>A0A2P4YEV8_9STRA</name>
<dbReference type="InterPro" id="IPR017853">
    <property type="entry name" value="GH"/>
</dbReference>
<sequence length="201" mass="22381">MLKSWFTAVFTIALGCTNMSLQTSGMTAPIKIVISFSTDDLVGQMTQIDISVLMTDDTRTLYASGDKDSGDHHGGDGVHPVRGAIFVHRYSFGQQINAAALFHPDMVYEQGRITARDTLATGIPWIFGPFLGISRNPLWPQTFESQTLRLSVKTRAMTRRWQMQLYVVCRAIAPEALDHMSMIATDNFFMNGTMALLEKNP</sequence>
<dbReference type="PROSITE" id="PS51257">
    <property type="entry name" value="PROKAR_LIPOPROTEIN"/>
    <property type="match status" value="1"/>
</dbReference>
<protein>
    <submittedName>
        <fullName evidence="3">Family 3 Glycosyl hydrolase</fullName>
    </submittedName>
</protein>
<feature type="signal peptide" evidence="2">
    <location>
        <begin position="1"/>
        <end position="15"/>
    </location>
</feature>
<proteinExistence type="predicted"/>
<dbReference type="EMBL" id="NCKW01003460">
    <property type="protein sequence ID" value="POM76355.1"/>
    <property type="molecule type" value="Genomic_DNA"/>
</dbReference>
<dbReference type="InterPro" id="IPR036962">
    <property type="entry name" value="Glyco_hydro_3_N_sf"/>
</dbReference>
<dbReference type="GO" id="GO:0005975">
    <property type="term" value="P:carbohydrate metabolic process"/>
    <property type="evidence" value="ECO:0007669"/>
    <property type="project" value="InterPro"/>
</dbReference>
<evidence type="ECO:0000313" key="3">
    <source>
        <dbReference type="EMBL" id="POM76355.1"/>
    </source>
</evidence>